<proteinExistence type="predicted"/>
<dbReference type="Proteomes" id="UP000218209">
    <property type="component" value="Unassembled WGS sequence"/>
</dbReference>
<dbReference type="AlphaFoldDB" id="A0A1X6PAP0"/>
<reference evidence="2 3" key="1">
    <citation type="submission" date="2017-03" db="EMBL/GenBank/DDBJ databases">
        <title>WGS assembly of Porphyra umbilicalis.</title>
        <authorList>
            <person name="Brawley S.H."/>
            <person name="Blouin N.A."/>
            <person name="Ficko-Blean E."/>
            <person name="Wheeler G.L."/>
            <person name="Lohr M."/>
            <person name="Goodson H.V."/>
            <person name="Jenkins J.W."/>
            <person name="Blaby-Haas C.E."/>
            <person name="Helliwell K.E."/>
            <person name="Chan C."/>
            <person name="Marriage T."/>
            <person name="Bhattacharya D."/>
            <person name="Klein A.S."/>
            <person name="Badis Y."/>
            <person name="Brodie J."/>
            <person name="Cao Y."/>
            <person name="Collen J."/>
            <person name="Dittami S.M."/>
            <person name="Gachon C.M."/>
            <person name="Green B.R."/>
            <person name="Karpowicz S."/>
            <person name="Kim J.W."/>
            <person name="Kudahl U."/>
            <person name="Lin S."/>
            <person name="Michel G."/>
            <person name="Mittag M."/>
            <person name="Olson B.J."/>
            <person name="Pangilinan J."/>
            <person name="Peng Y."/>
            <person name="Qiu H."/>
            <person name="Shu S."/>
            <person name="Singer J.T."/>
            <person name="Smith A.G."/>
            <person name="Sprecher B.N."/>
            <person name="Wagner V."/>
            <person name="Wang W."/>
            <person name="Wang Z.-Y."/>
            <person name="Yan J."/>
            <person name="Yarish C."/>
            <person name="Zoeuner-Riek S."/>
            <person name="Zhuang Y."/>
            <person name="Zou Y."/>
            <person name="Lindquist E.A."/>
            <person name="Grimwood J."/>
            <person name="Barry K."/>
            <person name="Rokhsar D.S."/>
            <person name="Schmutz J."/>
            <person name="Stiller J.W."/>
            <person name="Grossman A.R."/>
            <person name="Prochnik S.E."/>
        </authorList>
    </citation>
    <scope>NUCLEOTIDE SEQUENCE [LARGE SCALE GENOMIC DNA]</scope>
    <source>
        <strain evidence="2">4086291</strain>
    </source>
</reference>
<organism evidence="2 3">
    <name type="scientific">Porphyra umbilicalis</name>
    <name type="common">Purple laver</name>
    <name type="synonym">Red alga</name>
    <dbReference type="NCBI Taxonomy" id="2786"/>
    <lineage>
        <taxon>Eukaryota</taxon>
        <taxon>Rhodophyta</taxon>
        <taxon>Bangiophyceae</taxon>
        <taxon>Bangiales</taxon>
        <taxon>Bangiaceae</taxon>
        <taxon>Porphyra</taxon>
    </lineage>
</organism>
<feature type="compositionally biased region" description="Low complexity" evidence="1">
    <location>
        <begin position="1"/>
        <end position="16"/>
    </location>
</feature>
<evidence type="ECO:0000256" key="1">
    <source>
        <dbReference type="SAM" id="MobiDB-lite"/>
    </source>
</evidence>
<name>A0A1X6PAP0_PORUM</name>
<gene>
    <name evidence="2" type="ORF">BU14_0136s0001</name>
</gene>
<evidence type="ECO:0000313" key="2">
    <source>
        <dbReference type="EMBL" id="OSX77703.1"/>
    </source>
</evidence>
<evidence type="ECO:0000313" key="3">
    <source>
        <dbReference type="Proteomes" id="UP000218209"/>
    </source>
</evidence>
<accession>A0A1X6PAP0</accession>
<dbReference type="EMBL" id="KV918830">
    <property type="protein sequence ID" value="OSX77703.1"/>
    <property type="molecule type" value="Genomic_DNA"/>
</dbReference>
<keyword evidence="3" id="KW-1185">Reference proteome</keyword>
<feature type="region of interest" description="Disordered" evidence="1">
    <location>
        <begin position="70"/>
        <end position="105"/>
    </location>
</feature>
<sequence>MCARGAAAAAEEAPARGNGGGGGGGAPVGDPTLRLSSLIAVAPDGHVLAAVMGNRSPLFRCRRAAKPPLSLSATVAAGPGRSPPPPPPPPPPLPPPPRQTRLDTGTTVGTLAVTMALRYRPASAAAVTAAAAAVGHLAAAAEAATAARMGDHQHPP</sequence>
<protein>
    <submittedName>
        <fullName evidence="2">Uncharacterized protein</fullName>
    </submittedName>
</protein>
<feature type="compositionally biased region" description="Pro residues" evidence="1">
    <location>
        <begin position="81"/>
        <end position="98"/>
    </location>
</feature>
<feature type="compositionally biased region" description="Gly residues" evidence="1">
    <location>
        <begin position="17"/>
        <end position="27"/>
    </location>
</feature>
<feature type="region of interest" description="Disordered" evidence="1">
    <location>
        <begin position="1"/>
        <end position="30"/>
    </location>
</feature>